<accession>A0A537JMT9</accession>
<protein>
    <submittedName>
        <fullName evidence="4">DNA-protecting protein DprA</fullName>
    </submittedName>
</protein>
<evidence type="ECO:0000259" key="2">
    <source>
        <dbReference type="Pfam" id="PF02481"/>
    </source>
</evidence>
<feature type="domain" description="DprA winged helix" evidence="3">
    <location>
        <begin position="311"/>
        <end position="366"/>
    </location>
</feature>
<feature type="domain" description="Smf/DprA SLOG" evidence="2">
    <location>
        <begin position="92"/>
        <end position="299"/>
    </location>
</feature>
<dbReference type="SUPFAM" id="SSF102405">
    <property type="entry name" value="MCP/YpsA-like"/>
    <property type="match status" value="1"/>
</dbReference>
<dbReference type="AlphaFoldDB" id="A0A537JMT9"/>
<gene>
    <name evidence="4" type="primary">dprA</name>
    <name evidence="4" type="ORF">E6H03_01270</name>
</gene>
<evidence type="ECO:0000259" key="3">
    <source>
        <dbReference type="Pfam" id="PF17782"/>
    </source>
</evidence>
<dbReference type="Gene3D" id="3.40.50.450">
    <property type="match status" value="1"/>
</dbReference>
<dbReference type="GO" id="GO:0009294">
    <property type="term" value="P:DNA-mediated transformation"/>
    <property type="evidence" value="ECO:0007669"/>
    <property type="project" value="InterPro"/>
</dbReference>
<evidence type="ECO:0000256" key="1">
    <source>
        <dbReference type="ARBA" id="ARBA00006525"/>
    </source>
</evidence>
<dbReference type="InterPro" id="IPR057666">
    <property type="entry name" value="DrpA_SLOG"/>
</dbReference>
<dbReference type="InterPro" id="IPR036388">
    <property type="entry name" value="WH-like_DNA-bd_sf"/>
</dbReference>
<dbReference type="EMBL" id="VBAN01000043">
    <property type="protein sequence ID" value="TMI84847.1"/>
    <property type="molecule type" value="Genomic_DNA"/>
</dbReference>
<dbReference type="Proteomes" id="UP000318093">
    <property type="component" value="Unassembled WGS sequence"/>
</dbReference>
<dbReference type="InterPro" id="IPR010994">
    <property type="entry name" value="RuvA_2-like"/>
</dbReference>
<name>A0A537JMT9_9BACT</name>
<evidence type="ECO:0000313" key="5">
    <source>
        <dbReference type="Proteomes" id="UP000318093"/>
    </source>
</evidence>
<dbReference type="Pfam" id="PF02481">
    <property type="entry name" value="DNA_processg_A"/>
    <property type="match status" value="1"/>
</dbReference>
<dbReference type="InterPro" id="IPR003488">
    <property type="entry name" value="DprA"/>
</dbReference>
<dbReference type="Gene3D" id="1.10.10.10">
    <property type="entry name" value="Winged helix-like DNA-binding domain superfamily/Winged helix DNA-binding domain"/>
    <property type="match status" value="1"/>
</dbReference>
<organism evidence="4 5">
    <name type="scientific">Candidatus Segetimicrobium genomatis</name>
    <dbReference type="NCBI Taxonomy" id="2569760"/>
    <lineage>
        <taxon>Bacteria</taxon>
        <taxon>Bacillati</taxon>
        <taxon>Candidatus Sysuimicrobiota</taxon>
        <taxon>Candidatus Sysuimicrobiia</taxon>
        <taxon>Candidatus Sysuimicrobiales</taxon>
        <taxon>Candidatus Segetimicrobiaceae</taxon>
        <taxon>Candidatus Segetimicrobium</taxon>
    </lineage>
</organism>
<dbReference type="InterPro" id="IPR041614">
    <property type="entry name" value="DprA_WH"/>
</dbReference>
<dbReference type="Pfam" id="PF17782">
    <property type="entry name" value="WHD_DprA"/>
    <property type="match status" value="1"/>
</dbReference>
<dbReference type="PANTHER" id="PTHR43022:SF1">
    <property type="entry name" value="PROTEIN SMF"/>
    <property type="match status" value="1"/>
</dbReference>
<comment type="similarity">
    <text evidence="1">Belongs to the DprA/Smf family.</text>
</comment>
<reference evidence="4 5" key="1">
    <citation type="journal article" date="2019" name="Nat. Microbiol.">
        <title>Mediterranean grassland soil C-N compound turnover is dependent on rainfall and depth, and is mediated by genomically divergent microorganisms.</title>
        <authorList>
            <person name="Diamond S."/>
            <person name="Andeer P.F."/>
            <person name="Li Z."/>
            <person name="Crits-Christoph A."/>
            <person name="Burstein D."/>
            <person name="Anantharaman K."/>
            <person name="Lane K.R."/>
            <person name="Thomas B.C."/>
            <person name="Pan C."/>
            <person name="Northen T.R."/>
            <person name="Banfield J.F."/>
        </authorList>
    </citation>
    <scope>NUCLEOTIDE SEQUENCE [LARGE SCALE GENOMIC DNA]</scope>
    <source>
        <strain evidence="4">NP_6</strain>
    </source>
</reference>
<comment type="caution">
    <text evidence="4">The sequence shown here is derived from an EMBL/GenBank/DDBJ whole genome shotgun (WGS) entry which is preliminary data.</text>
</comment>
<dbReference type="PANTHER" id="PTHR43022">
    <property type="entry name" value="PROTEIN SMF"/>
    <property type="match status" value="1"/>
</dbReference>
<dbReference type="NCBIfam" id="TIGR00732">
    <property type="entry name" value="dprA"/>
    <property type="match status" value="1"/>
</dbReference>
<proteinExistence type="inferred from homology"/>
<evidence type="ECO:0000313" key="4">
    <source>
        <dbReference type="EMBL" id="TMI84847.1"/>
    </source>
</evidence>
<sequence>MKSPGYGYRGNNDPDERRCAIALHLVPLLGPVRIARLVTTFGSARAAWHASEAELAAVPGIGPRLSAHIARSRPAVNVERALRRAGEAGARVTTWWDAGYPERLRELDDAPPVVYLRGRWDGTAGPAAAIVGTRRPSPYGVNVARTLGEALGRAGAVVVSGLARGIDRAAHAGALREDGMTVAVLGCGIDVVYPPEHRSLMEAMLARGGVVSEVPIGMRPRPQQFPPRNRLISALAQAVVVVEGGVDSGSLITARHAAAQGRAVYAVPGSVFSAASRGPHHLLAQGARLLQGPGPLLEAVGLAWRPGTSGPVAGLTDTEARVLAVLDERPEQIDRIIEGTALDAGCVAAALATLEVRGLVQQTPGKRFARWSVFEGSNRPHRAGGVTWSNHSSS</sequence>
<dbReference type="SUPFAM" id="SSF47781">
    <property type="entry name" value="RuvA domain 2-like"/>
    <property type="match status" value="1"/>
</dbReference>